<dbReference type="GO" id="GO:0035640">
    <property type="term" value="P:exploration behavior"/>
    <property type="evidence" value="ECO:0007669"/>
    <property type="project" value="Ensembl"/>
</dbReference>
<evidence type="ECO:0000256" key="7">
    <source>
        <dbReference type="ARBA" id="ARBA00066522"/>
    </source>
</evidence>
<evidence type="ECO:0000256" key="3">
    <source>
        <dbReference type="ARBA" id="ARBA00023180"/>
    </source>
</evidence>
<dbReference type="SUPFAM" id="SSF51445">
    <property type="entry name" value="(Trans)glycosidases"/>
    <property type="match status" value="1"/>
</dbReference>
<dbReference type="GO" id="GO:0034285">
    <property type="term" value="P:response to disaccharide"/>
    <property type="evidence" value="ECO:0007669"/>
    <property type="project" value="Ensembl"/>
</dbReference>
<sequence length="761" mass="82675">MATVARAVLAVLGCRLLLVGGSRGSAGSEAREAEAVRELLSRLLGPAAAGDFSVTVNRSLAPEPGADTYGLSGGGGGGAPVRVSGSSGVAAAAGLHRYLRDFCGCHVAWSSSQLRLPDPLPAVPAPGILHTSPYRYRYYQNVCTQSYSFTFWDWDRWERELDWMALNGFNLALAFSGQEAVWQQVYLTLGLNQTEIDEHFTGPSFLAWGRMGNLHTWGGPLPPSWHIKQLYLQSRILDRMRSFGMTAVLPAFAGHVPRALARVFPRANITLLGSWSHFDCTYSCASLLAPDDPLFSVIGSLFLRELTRAFGSDHFYSADTFNEMRPPSADPAYLGAATAAVYKAMVAVDPRATWVLQAWMFQHDPDFWGPRQTRAVLEAVPLGRLLVLDLFAESRPAYPQTASFAGQPFVWCLLHNFGGNHGLSGALEALNDGPAAARRFPGSTLAGVGMVPEGIEQNEAVYALLAELGWRRDPVPDLGAWLEGWAARRYGAAHPGAAAAWRLLRRSVYSCPAPACSGHNRSPLVRRPSLRLDPDAAYNRSDVLEAWRLLLEAAPALASSPAFRYDLLDVSRQAGQELASGLFAELRDAYRARRLPALLAAGGRLAFDLLPSLDALLGTDGRFLLGTELARARAAGGGAAEAQRFERGARYLLTLWGPDGNILDYGNRQLAGLLADYYAPRWALFAGRLADSLARGLPFRQDVFEREALRLGRAFVLGPRRYPVRPAGDTVALARKLFLKYYPGPGPGDRRTEGAGVRLGV</sequence>
<dbReference type="Pfam" id="PF12971">
    <property type="entry name" value="NAGLU_N"/>
    <property type="match status" value="1"/>
</dbReference>
<dbReference type="GO" id="GO:0099022">
    <property type="term" value="P:vesicle tethering"/>
    <property type="evidence" value="ECO:0007669"/>
    <property type="project" value="Ensembl"/>
</dbReference>
<dbReference type="GO" id="GO:0140315">
    <property type="term" value="F:iron ion sequestering activity"/>
    <property type="evidence" value="ECO:0007669"/>
    <property type="project" value="Ensembl"/>
</dbReference>
<dbReference type="GO" id="GO:0003220">
    <property type="term" value="P:left ventricular cardiac muscle tissue morphogenesis"/>
    <property type="evidence" value="ECO:0007669"/>
    <property type="project" value="Ensembl"/>
</dbReference>
<dbReference type="Pfam" id="PF05089">
    <property type="entry name" value="NAGLU"/>
    <property type="match status" value="1"/>
</dbReference>
<dbReference type="GO" id="GO:0001573">
    <property type="term" value="P:ganglioside metabolic process"/>
    <property type="evidence" value="ECO:0007669"/>
    <property type="project" value="Ensembl"/>
</dbReference>
<dbReference type="GO" id="GO:0009611">
    <property type="term" value="P:response to wounding"/>
    <property type="evidence" value="ECO:0007669"/>
    <property type="project" value="Ensembl"/>
</dbReference>
<reference evidence="13" key="3">
    <citation type="submission" date="2025-09" db="UniProtKB">
        <authorList>
            <consortium name="Ensembl"/>
        </authorList>
    </citation>
    <scope>IDENTIFICATION</scope>
    <source>
        <strain evidence="13">Glennie</strain>
    </source>
</reference>
<dbReference type="GO" id="GO:0032496">
    <property type="term" value="P:response to lipopolysaccharide"/>
    <property type="evidence" value="ECO:0007669"/>
    <property type="project" value="Ensembl"/>
</dbReference>
<dbReference type="GO" id="GO:0021675">
    <property type="term" value="P:nerve development"/>
    <property type="evidence" value="ECO:0007669"/>
    <property type="project" value="Ensembl"/>
</dbReference>
<dbReference type="AlphaFoldDB" id="A0A6I8NFV0"/>
<dbReference type="GO" id="GO:0042445">
    <property type="term" value="P:hormone metabolic process"/>
    <property type="evidence" value="ECO:0007669"/>
    <property type="project" value="Ensembl"/>
</dbReference>
<dbReference type="Pfam" id="PF12972">
    <property type="entry name" value="NAGLU_C"/>
    <property type="match status" value="1"/>
</dbReference>
<proteinExistence type="inferred from homology"/>
<feature type="chain" id="PRO_5026011992" description="Alpha-N-acetylglucosaminidase" evidence="9">
    <location>
        <begin position="22"/>
        <end position="761"/>
    </location>
</feature>
<dbReference type="GO" id="GO:0004561">
    <property type="term" value="F:alpha-N-acetylglucosaminidase activity"/>
    <property type="evidence" value="ECO:0007669"/>
    <property type="project" value="UniProtKB-EC"/>
</dbReference>
<comment type="similarity">
    <text evidence="6">Belongs to the glycosyl hydrolase 89 family.</text>
</comment>
<dbReference type="GO" id="GO:0061744">
    <property type="term" value="P:motor behavior"/>
    <property type="evidence" value="ECO:0007669"/>
    <property type="project" value="Ensembl"/>
</dbReference>
<dbReference type="Gene3D" id="1.20.120.670">
    <property type="entry name" value="N-acetyl-b-d-glucoasminidase"/>
    <property type="match status" value="1"/>
</dbReference>
<dbReference type="GO" id="GO:0001889">
    <property type="term" value="P:liver development"/>
    <property type="evidence" value="ECO:0007669"/>
    <property type="project" value="Ensembl"/>
</dbReference>
<dbReference type="GO" id="GO:0046548">
    <property type="term" value="P:retinal rod cell development"/>
    <property type="evidence" value="ECO:0007669"/>
    <property type="project" value="Ensembl"/>
</dbReference>
<dbReference type="GO" id="GO:0007028">
    <property type="term" value="P:cytoplasm organization"/>
    <property type="evidence" value="ECO:0007669"/>
    <property type="project" value="Ensembl"/>
</dbReference>
<dbReference type="GeneTree" id="ENSGT00390000005900"/>
<dbReference type="GO" id="GO:0030534">
    <property type="term" value="P:adult behavior"/>
    <property type="evidence" value="ECO:0007669"/>
    <property type="project" value="Ensembl"/>
</dbReference>
<dbReference type="GO" id="GO:0030200">
    <property type="term" value="P:heparan sulfate proteoglycan catabolic process"/>
    <property type="evidence" value="ECO:0007669"/>
    <property type="project" value="Ensembl"/>
</dbReference>
<dbReference type="GeneID" id="114814960"/>
<evidence type="ECO:0000313" key="14">
    <source>
        <dbReference type="Proteomes" id="UP000002279"/>
    </source>
</evidence>
<dbReference type="Ensembl" id="ENSOANT00000064098.1">
    <property type="protein sequence ID" value="ENSOANP00000039591.1"/>
    <property type="gene ID" value="ENSOANG00000046545.1"/>
</dbReference>
<dbReference type="CTD" id="4669"/>
<evidence type="ECO:0000256" key="8">
    <source>
        <dbReference type="ARBA" id="ARBA00072202"/>
    </source>
</evidence>
<dbReference type="GO" id="GO:0097696">
    <property type="term" value="P:cell surface receptor signaling pathway via STAT"/>
    <property type="evidence" value="ECO:0007669"/>
    <property type="project" value="Ensembl"/>
</dbReference>
<dbReference type="InParanoid" id="A0A6I8NFV0"/>
<dbReference type="OMA" id="YGQPFVW"/>
<dbReference type="GO" id="GO:0007030">
    <property type="term" value="P:Golgi organization"/>
    <property type="evidence" value="ECO:0007669"/>
    <property type="project" value="Ensembl"/>
</dbReference>
<dbReference type="InterPro" id="IPR029018">
    <property type="entry name" value="Hex-like_dom2"/>
</dbReference>
<feature type="domain" description="Alpha-N-acetylglucosaminidase tim-barrel" evidence="10">
    <location>
        <begin position="137"/>
        <end position="471"/>
    </location>
</feature>
<dbReference type="GO" id="GO:0030203">
    <property type="term" value="P:glycosaminoglycan metabolic process"/>
    <property type="evidence" value="ECO:0007669"/>
    <property type="project" value="Ensembl"/>
</dbReference>
<evidence type="ECO:0000256" key="5">
    <source>
        <dbReference type="ARBA" id="ARBA00052030"/>
    </source>
</evidence>
<evidence type="ECO:0000256" key="6">
    <source>
        <dbReference type="ARBA" id="ARBA00060996"/>
    </source>
</evidence>
<organism evidence="13 14">
    <name type="scientific">Ornithorhynchus anatinus</name>
    <name type="common">Duckbill platypus</name>
    <dbReference type="NCBI Taxonomy" id="9258"/>
    <lineage>
        <taxon>Eukaryota</taxon>
        <taxon>Metazoa</taxon>
        <taxon>Chordata</taxon>
        <taxon>Craniata</taxon>
        <taxon>Vertebrata</taxon>
        <taxon>Euteleostomi</taxon>
        <taxon>Mammalia</taxon>
        <taxon>Monotremata</taxon>
        <taxon>Ornithorhynchidae</taxon>
        <taxon>Ornithorhynchus</taxon>
    </lineage>
</organism>
<dbReference type="GO" id="GO:0048143">
    <property type="term" value="P:astrocyte activation"/>
    <property type="evidence" value="ECO:0007669"/>
    <property type="project" value="Ensembl"/>
</dbReference>
<dbReference type="RefSeq" id="XP_028930238.1">
    <property type="nucleotide sequence ID" value="XM_029074405.2"/>
</dbReference>
<dbReference type="GO" id="GO:0042982">
    <property type="term" value="P:amyloid precursor protein metabolic process"/>
    <property type="evidence" value="ECO:0007669"/>
    <property type="project" value="Ensembl"/>
</dbReference>
<dbReference type="GO" id="GO:0055013">
    <property type="term" value="P:cardiac muscle cell development"/>
    <property type="evidence" value="ECO:0007669"/>
    <property type="project" value="Ensembl"/>
</dbReference>
<comment type="catalytic activity">
    <reaction evidence="5">
        <text>Hydrolysis of terminal non-reducing N-acetyl-D-glucosamine residues in N-acetyl-alpha-D-glucosaminides.</text>
        <dbReference type="EC" id="3.2.1.50"/>
    </reaction>
</comment>
<dbReference type="Gene3D" id="3.20.20.80">
    <property type="entry name" value="Glycosidases"/>
    <property type="match status" value="1"/>
</dbReference>
<keyword evidence="14" id="KW-1185">Reference proteome</keyword>
<dbReference type="GO" id="GO:0003183">
    <property type="term" value="P:mitral valve morphogenesis"/>
    <property type="evidence" value="ECO:0007669"/>
    <property type="project" value="Ensembl"/>
</dbReference>
<dbReference type="Proteomes" id="UP000002279">
    <property type="component" value="Chromosome 11"/>
</dbReference>
<dbReference type="OrthoDB" id="64736at2759"/>
<dbReference type="GO" id="GO:0070062">
    <property type="term" value="C:extracellular exosome"/>
    <property type="evidence" value="ECO:0007669"/>
    <property type="project" value="Ensembl"/>
</dbReference>
<evidence type="ECO:0000259" key="12">
    <source>
        <dbReference type="Pfam" id="PF12972"/>
    </source>
</evidence>
<keyword evidence="2" id="KW-0378">Hydrolase</keyword>
<feature type="domain" description="Alpha-N-acetylglucosaminidase C-terminal" evidence="12">
    <location>
        <begin position="481"/>
        <end position="740"/>
    </location>
</feature>
<dbReference type="GO" id="GO:0007040">
    <property type="term" value="P:lysosome organization"/>
    <property type="evidence" value="ECO:0007669"/>
    <property type="project" value="Ensembl"/>
</dbReference>
<dbReference type="GO" id="GO:0042474">
    <property type="term" value="P:middle ear morphogenesis"/>
    <property type="evidence" value="ECO:0007669"/>
    <property type="project" value="Ensembl"/>
</dbReference>
<dbReference type="InterPro" id="IPR017853">
    <property type="entry name" value="GH"/>
</dbReference>
<dbReference type="GO" id="GO:0003158">
    <property type="term" value="P:endothelium development"/>
    <property type="evidence" value="ECO:0007669"/>
    <property type="project" value="Ensembl"/>
</dbReference>
<name>A0A6I8NFV0_ORNAN</name>
<dbReference type="GO" id="GO:0043161">
    <property type="term" value="P:proteasome-mediated ubiquitin-dependent protein catabolic process"/>
    <property type="evidence" value="ECO:0007669"/>
    <property type="project" value="Ensembl"/>
</dbReference>
<dbReference type="InterPro" id="IPR024732">
    <property type="entry name" value="NAGLU_C"/>
</dbReference>
<accession>A0A6I8NFV0</accession>
<evidence type="ECO:0000256" key="2">
    <source>
        <dbReference type="ARBA" id="ARBA00022801"/>
    </source>
</evidence>
<dbReference type="KEGG" id="oaa:114814960"/>
<dbReference type="GO" id="GO:0006914">
    <property type="term" value="P:autophagy"/>
    <property type="evidence" value="ECO:0007669"/>
    <property type="project" value="Ensembl"/>
</dbReference>
<dbReference type="GO" id="GO:0060586">
    <property type="term" value="P:multicellular organismal-level iron ion homeostasis"/>
    <property type="evidence" value="ECO:0007669"/>
    <property type="project" value="Ensembl"/>
</dbReference>
<dbReference type="GO" id="GO:0060119">
    <property type="term" value="P:inner ear receptor cell development"/>
    <property type="evidence" value="ECO:0007669"/>
    <property type="project" value="Ensembl"/>
</dbReference>
<dbReference type="Bgee" id="ENSOANG00000046545">
    <property type="expression patterns" value="Expressed in liver and 7 other cell types or tissues"/>
</dbReference>
<dbReference type="GO" id="GO:1904389">
    <property type="term" value="P:rod bipolar cell differentiation"/>
    <property type="evidence" value="ECO:0007669"/>
    <property type="project" value="Ensembl"/>
</dbReference>
<dbReference type="FunFam" id="3.20.20.80:FF:000107">
    <property type="entry name" value="Alpha-N-acetylglucosaminidase family"/>
    <property type="match status" value="1"/>
</dbReference>
<dbReference type="GO" id="GO:0021680">
    <property type="term" value="P:cerebellar Purkinje cell layer development"/>
    <property type="evidence" value="ECO:0007669"/>
    <property type="project" value="Ensembl"/>
</dbReference>
<feature type="domain" description="Alpha-N-acetylglucosaminidase N-terminal" evidence="11">
    <location>
        <begin position="34"/>
        <end position="122"/>
    </location>
</feature>
<reference evidence="13" key="2">
    <citation type="submission" date="2025-08" db="UniProtKB">
        <authorList>
            <consortium name="Ensembl"/>
        </authorList>
    </citation>
    <scope>IDENTIFICATION</scope>
    <source>
        <strain evidence="13">Glennie</strain>
    </source>
</reference>
<dbReference type="GO" id="GO:0016042">
    <property type="term" value="P:lipid catabolic process"/>
    <property type="evidence" value="ECO:0007669"/>
    <property type="project" value="Ensembl"/>
</dbReference>
<dbReference type="GO" id="GO:0032963">
    <property type="term" value="P:collagen metabolic process"/>
    <property type="evidence" value="ECO:0007669"/>
    <property type="project" value="Ensembl"/>
</dbReference>
<dbReference type="InterPro" id="IPR007781">
    <property type="entry name" value="NAGLU"/>
</dbReference>
<reference evidence="13 14" key="1">
    <citation type="journal article" date="2008" name="Nature">
        <title>Genome analysis of the platypus reveals unique signatures of evolution.</title>
        <authorList>
            <person name="Warren W.C."/>
            <person name="Hillier L.W."/>
            <person name="Marshall Graves J.A."/>
            <person name="Birney E."/>
            <person name="Ponting C.P."/>
            <person name="Grutzner F."/>
            <person name="Belov K."/>
            <person name="Miller W."/>
            <person name="Clarke L."/>
            <person name="Chinwalla A.T."/>
            <person name="Yang S.P."/>
            <person name="Heger A."/>
            <person name="Locke D.P."/>
            <person name="Miethke P."/>
            <person name="Waters P.D."/>
            <person name="Veyrunes F."/>
            <person name="Fulton L."/>
            <person name="Fulton B."/>
            <person name="Graves T."/>
            <person name="Wallis J."/>
            <person name="Puente X.S."/>
            <person name="Lopez-Otin C."/>
            <person name="Ordonez G.R."/>
            <person name="Eichler E.E."/>
            <person name="Chen L."/>
            <person name="Cheng Z."/>
            <person name="Deakin J.E."/>
            <person name="Alsop A."/>
            <person name="Thompson K."/>
            <person name="Kirby P."/>
            <person name="Papenfuss A.T."/>
            <person name="Wakefield M.J."/>
            <person name="Olender T."/>
            <person name="Lancet D."/>
            <person name="Huttley G.A."/>
            <person name="Smit A.F."/>
            <person name="Pask A."/>
            <person name="Temple-Smith P."/>
            <person name="Batzer M.A."/>
            <person name="Walker J.A."/>
            <person name="Konkel M.K."/>
            <person name="Harris R.S."/>
            <person name="Whittington C.M."/>
            <person name="Wong E.S."/>
            <person name="Gemmell N.J."/>
            <person name="Buschiazzo E."/>
            <person name="Vargas Jentzsch I.M."/>
            <person name="Merkel A."/>
            <person name="Schmitz J."/>
            <person name="Zemann A."/>
            <person name="Churakov G."/>
            <person name="Kriegs J.O."/>
            <person name="Brosius J."/>
            <person name="Murchison E.P."/>
            <person name="Sachidanandam R."/>
            <person name="Smith C."/>
            <person name="Hannon G.J."/>
            <person name="Tsend-Ayush E."/>
            <person name="McMillan D."/>
            <person name="Attenborough R."/>
            <person name="Rens W."/>
            <person name="Ferguson-Smith M."/>
            <person name="Lefevre C.M."/>
            <person name="Sharp J.A."/>
            <person name="Nicholas K.R."/>
            <person name="Ray D.A."/>
            <person name="Kube M."/>
            <person name="Reinhardt R."/>
            <person name="Pringle T.H."/>
            <person name="Taylor J."/>
            <person name="Jones R.C."/>
            <person name="Nixon B."/>
            <person name="Dacheux J.L."/>
            <person name="Niwa H."/>
            <person name="Sekita Y."/>
            <person name="Huang X."/>
            <person name="Stark A."/>
            <person name="Kheradpour P."/>
            <person name="Kellis M."/>
            <person name="Flicek P."/>
            <person name="Chen Y."/>
            <person name="Webber C."/>
            <person name="Hardison R."/>
            <person name="Nelson J."/>
            <person name="Hallsworth-Pepin K."/>
            <person name="Delehaunty K."/>
            <person name="Markovic C."/>
            <person name="Minx P."/>
            <person name="Feng Y."/>
            <person name="Kremitzki C."/>
            <person name="Mitreva M."/>
            <person name="Glasscock J."/>
            <person name="Wylie T."/>
            <person name="Wohldmann P."/>
            <person name="Thiru P."/>
            <person name="Nhan M.N."/>
            <person name="Pohl C.S."/>
            <person name="Smith S.M."/>
            <person name="Hou S."/>
            <person name="Nefedov M."/>
            <person name="de Jong P.J."/>
            <person name="Renfree M.B."/>
            <person name="Mardis E.R."/>
            <person name="Wilson R.K."/>
        </authorList>
    </citation>
    <scope>NUCLEOTIDE SEQUENCE [LARGE SCALE GENOMIC DNA]</scope>
    <source>
        <strain evidence="13 14">Glennie</strain>
    </source>
</reference>
<dbReference type="GO" id="GO:0060173">
    <property type="term" value="P:limb development"/>
    <property type="evidence" value="ECO:0007669"/>
    <property type="project" value="Ensembl"/>
</dbReference>
<dbReference type="PANTHER" id="PTHR12872:SF1">
    <property type="entry name" value="ALPHA-N-ACETYLGLUCOSAMINIDASE"/>
    <property type="match status" value="1"/>
</dbReference>
<dbReference type="GO" id="GO:0035633">
    <property type="term" value="P:maintenance of blood-brain barrier"/>
    <property type="evidence" value="ECO:0007669"/>
    <property type="project" value="Ensembl"/>
</dbReference>
<dbReference type="PANTHER" id="PTHR12872">
    <property type="entry name" value="ALPHA-N-ACETYLGLUCOSAMINIDASE"/>
    <property type="match status" value="1"/>
</dbReference>
<dbReference type="GO" id="GO:0001774">
    <property type="term" value="P:microglial cell activation"/>
    <property type="evidence" value="ECO:0007669"/>
    <property type="project" value="Ensembl"/>
</dbReference>
<dbReference type="GO" id="GO:0008340">
    <property type="term" value="P:determination of adult lifespan"/>
    <property type="evidence" value="ECO:0007669"/>
    <property type="project" value="Ensembl"/>
</dbReference>
<dbReference type="GO" id="GO:0006801">
    <property type="term" value="P:superoxide metabolic process"/>
    <property type="evidence" value="ECO:0007669"/>
    <property type="project" value="Ensembl"/>
</dbReference>
<evidence type="ECO:0000259" key="11">
    <source>
        <dbReference type="Pfam" id="PF12971"/>
    </source>
</evidence>
<dbReference type="GO" id="GO:0031069">
    <property type="term" value="P:hair follicle morphogenesis"/>
    <property type="evidence" value="ECO:0007669"/>
    <property type="project" value="Ensembl"/>
</dbReference>
<dbReference type="GO" id="GO:1904390">
    <property type="term" value="P:cone retinal bipolar cell differentiation"/>
    <property type="evidence" value="ECO:0007669"/>
    <property type="project" value="Ensembl"/>
</dbReference>
<dbReference type="InterPro" id="IPR024240">
    <property type="entry name" value="NAGLU_N"/>
</dbReference>
<dbReference type="GO" id="GO:0043202">
    <property type="term" value="C:lysosomal lumen"/>
    <property type="evidence" value="ECO:0007669"/>
    <property type="project" value="Ensembl"/>
</dbReference>
<dbReference type="GO" id="GO:0016485">
    <property type="term" value="P:protein processing"/>
    <property type="evidence" value="ECO:0007669"/>
    <property type="project" value="Ensembl"/>
</dbReference>
<dbReference type="InterPro" id="IPR024733">
    <property type="entry name" value="NAGLU_tim-barrel"/>
</dbReference>
<dbReference type="GO" id="GO:0014004">
    <property type="term" value="P:microglia differentiation"/>
    <property type="evidence" value="ECO:0007669"/>
    <property type="project" value="Ensembl"/>
</dbReference>
<evidence type="ECO:0000256" key="9">
    <source>
        <dbReference type="SAM" id="SignalP"/>
    </source>
</evidence>
<dbReference type="GO" id="GO:0034142">
    <property type="term" value="P:toll-like receptor 4 signaling pathway"/>
    <property type="evidence" value="ECO:0007669"/>
    <property type="project" value="Ensembl"/>
</dbReference>
<dbReference type="GO" id="GO:0045475">
    <property type="term" value="P:locomotor rhythm"/>
    <property type="evidence" value="ECO:0007669"/>
    <property type="project" value="Ensembl"/>
</dbReference>
<feature type="signal peptide" evidence="9">
    <location>
        <begin position="1"/>
        <end position="21"/>
    </location>
</feature>
<keyword evidence="1 9" id="KW-0732">Signal</keyword>
<protein>
    <recommendedName>
        <fullName evidence="8">Alpha-N-acetylglucosaminidase</fullName>
        <ecNumber evidence="7">3.2.1.50</ecNumber>
    </recommendedName>
</protein>
<dbReference type="GO" id="GO:0016020">
    <property type="term" value="C:membrane"/>
    <property type="evidence" value="ECO:0007669"/>
    <property type="project" value="GOC"/>
</dbReference>
<evidence type="ECO:0000256" key="1">
    <source>
        <dbReference type="ARBA" id="ARBA00022729"/>
    </source>
</evidence>
<evidence type="ECO:0000259" key="10">
    <source>
        <dbReference type="Pfam" id="PF05089"/>
    </source>
</evidence>
<dbReference type="EC" id="3.2.1.50" evidence="7"/>
<keyword evidence="3" id="KW-0325">Glycoprotein</keyword>
<dbReference type="Gene3D" id="3.30.379.10">
    <property type="entry name" value="Chitobiase/beta-hexosaminidase domain 2-like"/>
    <property type="match status" value="1"/>
</dbReference>
<dbReference type="GO" id="GO:0034599">
    <property type="term" value="P:cellular response to oxidative stress"/>
    <property type="evidence" value="ECO:0007669"/>
    <property type="project" value="Ensembl"/>
</dbReference>
<evidence type="ECO:0000256" key="4">
    <source>
        <dbReference type="ARBA" id="ARBA00023295"/>
    </source>
</evidence>
<evidence type="ECO:0000313" key="13">
    <source>
        <dbReference type="Ensembl" id="ENSOANP00000039591.1"/>
    </source>
</evidence>
<dbReference type="GO" id="GO:0030202">
    <property type="term" value="P:heparin proteoglycan metabolic process"/>
    <property type="evidence" value="ECO:0007669"/>
    <property type="project" value="Ensembl"/>
</dbReference>
<keyword evidence="4" id="KW-0326">Glycosidase</keyword>
<dbReference type="GO" id="GO:0035909">
    <property type="term" value="P:aorta morphogenesis"/>
    <property type="evidence" value="ECO:0007669"/>
    <property type="project" value="Ensembl"/>
</dbReference>
<gene>
    <name evidence="13" type="primary">NAGLU</name>
</gene>
<dbReference type="FunCoup" id="A0A6I8NFV0">
    <property type="interactions" value="601"/>
</dbReference>
<dbReference type="GO" id="GO:0097009">
    <property type="term" value="P:energy homeostasis"/>
    <property type="evidence" value="ECO:0007669"/>
    <property type="project" value="Ensembl"/>
</dbReference>